<feature type="transmembrane region" description="Helical" evidence="1">
    <location>
        <begin position="153"/>
        <end position="178"/>
    </location>
</feature>
<dbReference type="Proteomes" id="UP000487649">
    <property type="component" value="Unassembled WGS sequence"/>
</dbReference>
<dbReference type="EMBL" id="WMQE01000002">
    <property type="protein sequence ID" value="MTK20099.1"/>
    <property type="molecule type" value="Genomic_DNA"/>
</dbReference>
<dbReference type="PANTHER" id="PTHR37305">
    <property type="entry name" value="INTEGRAL MEMBRANE PROTEIN-RELATED"/>
    <property type="match status" value="1"/>
</dbReference>
<reference evidence="2 3" key="1">
    <citation type="journal article" date="2019" name="Nat. Med.">
        <title>A library of human gut bacterial isolates paired with longitudinal multiomics data enables mechanistic microbiome research.</title>
        <authorList>
            <person name="Poyet M."/>
            <person name="Groussin M."/>
            <person name="Gibbons S.M."/>
            <person name="Avila-Pacheco J."/>
            <person name="Jiang X."/>
            <person name="Kearney S.M."/>
            <person name="Perrotta A.R."/>
            <person name="Berdy B."/>
            <person name="Zhao S."/>
            <person name="Lieberman T.D."/>
            <person name="Swanson P.K."/>
            <person name="Smith M."/>
            <person name="Roesemann S."/>
            <person name="Alexander J.E."/>
            <person name="Rich S.A."/>
            <person name="Livny J."/>
            <person name="Vlamakis H."/>
            <person name="Clish C."/>
            <person name="Bullock K."/>
            <person name="Deik A."/>
            <person name="Scott J."/>
            <person name="Pierce K.A."/>
            <person name="Xavier R.J."/>
            <person name="Alm E.J."/>
        </authorList>
    </citation>
    <scope>NUCLEOTIDE SEQUENCE [LARGE SCALE GENOMIC DNA]</scope>
    <source>
        <strain evidence="2 3">BIOML-A198</strain>
    </source>
</reference>
<dbReference type="RefSeq" id="WP_006784838.1">
    <property type="nucleotide sequence ID" value="NZ_CAJJOK010000003.1"/>
</dbReference>
<name>A0A9X5AN81_9FIRM</name>
<evidence type="ECO:0000313" key="3">
    <source>
        <dbReference type="Proteomes" id="UP000487649"/>
    </source>
</evidence>
<dbReference type="PANTHER" id="PTHR37305:SF1">
    <property type="entry name" value="MEMBRANE PROTEIN"/>
    <property type="match status" value="1"/>
</dbReference>
<proteinExistence type="predicted"/>
<dbReference type="OrthoDB" id="2677990at2"/>
<keyword evidence="1" id="KW-0812">Transmembrane</keyword>
<keyword evidence="1" id="KW-0472">Membrane</keyword>
<comment type="caution">
    <text evidence="2">The sequence shown here is derived from an EMBL/GenBank/DDBJ whole genome shotgun (WGS) entry which is preliminary data.</text>
</comment>
<feature type="transmembrane region" description="Helical" evidence="1">
    <location>
        <begin position="63"/>
        <end position="82"/>
    </location>
</feature>
<feature type="transmembrane region" description="Helical" evidence="1">
    <location>
        <begin position="185"/>
        <end position="205"/>
    </location>
</feature>
<keyword evidence="1" id="KW-1133">Transmembrane helix</keyword>
<gene>
    <name evidence="2" type="ORF">GMA92_01445</name>
</gene>
<feature type="transmembrane region" description="Helical" evidence="1">
    <location>
        <begin position="249"/>
        <end position="267"/>
    </location>
</feature>
<dbReference type="AlphaFoldDB" id="A0A9X5AN81"/>
<sequence>MKQLIHSEFKRYFSKKSWLGVLGSIPFMIALMASQSLKANQIVTLDRVASFNTFALYTPLHKIFTFYLFAVVILLVVTTIASEYEKSEIRMVLIRGYSTRQVFFVKLMMIVLALFIFIVGYVACSYLVASVIFEHQTVISSFLSFDDLTSVQVFLMTLKYYGLLFLILAVFAMVIAFFAMFTKSVISTTVIGLLIVVASFGFYMVTQLVGRYISGIDINQLNLLALPLMQLKGAYQIVAGHTTSLHQSLTILGSYFILFMGSSYYLTGRQDQFI</sequence>
<feature type="transmembrane region" description="Helical" evidence="1">
    <location>
        <begin position="103"/>
        <end position="133"/>
    </location>
</feature>
<evidence type="ECO:0000313" key="2">
    <source>
        <dbReference type="EMBL" id="MTK20099.1"/>
    </source>
</evidence>
<protein>
    <submittedName>
        <fullName evidence="2">ABC transporter permease</fullName>
    </submittedName>
</protein>
<accession>A0A9X5AN81</accession>
<organism evidence="2 3">
    <name type="scientific">Turicibacter sanguinis</name>
    <dbReference type="NCBI Taxonomy" id="154288"/>
    <lineage>
        <taxon>Bacteria</taxon>
        <taxon>Bacillati</taxon>
        <taxon>Bacillota</taxon>
        <taxon>Erysipelotrichia</taxon>
        <taxon>Erysipelotrichales</taxon>
        <taxon>Turicibacteraceae</taxon>
        <taxon>Turicibacter</taxon>
    </lineage>
</organism>
<evidence type="ECO:0000256" key="1">
    <source>
        <dbReference type="SAM" id="Phobius"/>
    </source>
</evidence>
<dbReference type="GeneID" id="60058694"/>